<evidence type="ECO:0000313" key="2">
    <source>
        <dbReference type="EMBL" id="ABD11085.1"/>
    </source>
</evidence>
<dbReference type="EMBL" id="CP000249">
    <property type="protein sequence ID" value="ABD11085.1"/>
    <property type="molecule type" value="Genomic_DNA"/>
</dbReference>
<sequence length="102" mass="10833">MESSSVSYGTIDMYDALPPHPAASWEPGNVGSFPLRITALLDETGGILVHIDPAVTLNLAKEKPPLTVLVDGGKLYSSPTATGGDCADPDHGHPVPWRTRER</sequence>
<evidence type="ECO:0000313" key="3">
    <source>
        <dbReference type="Proteomes" id="UP000001937"/>
    </source>
</evidence>
<dbReference type="AlphaFoldDB" id="Q2JCA7"/>
<dbReference type="STRING" id="106370.Francci3_1709"/>
<reference evidence="2 3" key="1">
    <citation type="journal article" date="2007" name="Genome Res.">
        <title>Genome characteristics of facultatively symbiotic Frankia sp. strains reflect host range and host plant biogeography.</title>
        <authorList>
            <person name="Normand P."/>
            <person name="Lapierre P."/>
            <person name="Tisa L.S."/>
            <person name="Gogarten J.P."/>
            <person name="Alloisio N."/>
            <person name="Bagnarol E."/>
            <person name="Bassi C.A."/>
            <person name="Berry A.M."/>
            <person name="Bickhart D.M."/>
            <person name="Choisne N."/>
            <person name="Couloux A."/>
            <person name="Cournoyer B."/>
            <person name="Cruveiller S."/>
            <person name="Daubin V."/>
            <person name="Demange N."/>
            <person name="Francino M.P."/>
            <person name="Goltsman E."/>
            <person name="Huang Y."/>
            <person name="Kopp O.R."/>
            <person name="Labarre L."/>
            <person name="Lapidus A."/>
            <person name="Lavire C."/>
            <person name="Marechal J."/>
            <person name="Martinez M."/>
            <person name="Mastronunzio J.E."/>
            <person name="Mullin B.C."/>
            <person name="Niemann J."/>
            <person name="Pujic P."/>
            <person name="Rawnsley T."/>
            <person name="Rouy Z."/>
            <person name="Schenowitz C."/>
            <person name="Sellstedt A."/>
            <person name="Tavares F."/>
            <person name="Tomkins J.P."/>
            <person name="Vallenet D."/>
            <person name="Valverde C."/>
            <person name="Wall L.G."/>
            <person name="Wang Y."/>
            <person name="Medigue C."/>
            <person name="Benson D.R."/>
        </authorList>
    </citation>
    <scope>NUCLEOTIDE SEQUENCE [LARGE SCALE GENOMIC DNA]</scope>
    <source>
        <strain evidence="3">DSM 45818 / CECT 9043 / CcI3</strain>
    </source>
</reference>
<feature type="region of interest" description="Disordered" evidence="1">
    <location>
        <begin position="78"/>
        <end position="102"/>
    </location>
</feature>
<organism evidence="2 3">
    <name type="scientific">Frankia casuarinae (strain DSM 45818 / CECT 9043 / HFP020203 / CcI3)</name>
    <dbReference type="NCBI Taxonomy" id="106370"/>
    <lineage>
        <taxon>Bacteria</taxon>
        <taxon>Bacillati</taxon>
        <taxon>Actinomycetota</taxon>
        <taxon>Actinomycetes</taxon>
        <taxon>Frankiales</taxon>
        <taxon>Frankiaceae</taxon>
        <taxon>Frankia</taxon>
    </lineage>
</organism>
<name>Q2JCA7_FRACC</name>
<evidence type="ECO:0000256" key="1">
    <source>
        <dbReference type="SAM" id="MobiDB-lite"/>
    </source>
</evidence>
<feature type="compositionally biased region" description="Basic and acidic residues" evidence="1">
    <location>
        <begin position="88"/>
        <end position="102"/>
    </location>
</feature>
<dbReference type="Proteomes" id="UP000001937">
    <property type="component" value="Chromosome"/>
</dbReference>
<keyword evidence="3" id="KW-1185">Reference proteome</keyword>
<accession>Q2JCA7</accession>
<dbReference type="KEGG" id="fra:Francci3_1709"/>
<dbReference type="HOGENOM" id="CLU_2273262_0_0_11"/>
<dbReference type="RefSeq" id="WP_011436147.1">
    <property type="nucleotide sequence ID" value="NC_007777.1"/>
</dbReference>
<protein>
    <submittedName>
        <fullName evidence="2">Uncharacterized protein</fullName>
    </submittedName>
</protein>
<proteinExistence type="predicted"/>
<dbReference type="OrthoDB" id="3215331at2"/>
<gene>
    <name evidence="2" type="ordered locus">Francci3_1709</name>
</gene>